<dbReference type="Pfam" id="PF14559">
    <property type="entry name" value="TPR_19"/>
    <property type="match status" value="1"/>
</dbReference>
<feature type="signal peptide" evidence="2">
    <location>
        <begin position="1"/>
        <end position="22"/>
    </location>
</feature>
<dbReference type="InterPro" id="IPR011990">
    <property type="entry name" value="TPR-like_helical_dom_sf"/>
</dbReference>
<dbReference type="PROSITE" id="PS50005">
    <property type="entry name" value="TPR"/>
    <property type="match status" value="1"/>
</dbReference>
<keyword evidence="1" id="KW-0802">TPR repeat</keyword>
<dbReference type="SUPFAM" id="SSF48452">
    <property type="entry name" value="TPR-like"/>
    <property type="match status" value="1"/>
</dbReference>
<gene>
    <name evidence="4" type="ORF">HME7025_01576</name>
</gene>
<organism evidence="4 5">
    <name type="scientific">Aquirufa nivalisilvae</name>
    <dbReference type="NCBI Taxonomy" id="2516557"/>
    <lineage>
        <taxon>Bacteria</taxon>
        <taxon>Pseudomonadati</taxon>
        <taxon>Bacteroidota</taxon>
        <taxon>Cytophagia</taxon>
        <taxon>Cytophagales</taxon>
        <taxon>Flectobacillaceae</taxon>
        <taxon>Aquirufa</taxon>
    </lineage>
</organism>
<feature type="repeat" description="TPR" evidence="1">
    <location>
        <begin position="60"/>
        <end position="93"/>
    </location>
</feature>
<dbReference type="RefSeq" id="WP_109323118.1">
    <property type="nucleotide sequence ID" value="NZ_CP029346.1"/>
</dbReference>
<dbReference type="OrthoDB" id="742239at2"/>
<dbReference type="KEGG" id="psez:HME7025_01576"/>
<evidence type="ECO:0000256" key="1">
    <source>
        <dbReference type="PROSITE-ProRule" id="PRU00339"/>
    </source>
</evidence>
<proteinExistence type="predicted"/>
<dbReference type="InterPro" id="IPR030887">
    <property type="entry name" value="Beta-barrel_YaiO"/>
</dbReference>
<accession>A0A2S2DVK4</accession>
<dbReference type="NCBIfam" id="TIGR04390">
    <property type="entry name" value="OMP_YaiO_dom"/>
    <property type="match status" value="1"/>
</dbReference>
<dbReference type="EMBL" id="CP029346">
    <property type="protein sequence ID" value="AWL09431.1"/>
    <property type="molecule type" value="Genomic_DNA"/>
</dbReference>
<reference evidence="5" key="1">
    <citation type="submission" date="2018-05" db="EMBL/GenBank/DDBJ databases">
        <title>Pseudarcicella sp. HME7025 Genome sequencing and assembly.</title>
        <authorList>
            <person name="Kim H."/>
            <person name="Kang H."/>
            <person name="Joh K."/>
        </authorList>
    </citation>
    <scope>NUCLEOTIDE SEQUENCE [LARGE SCALE GENOMIC DNA]</scope>
    <source>
        <strain evidence="5">HME7025</strain>
    </source>
</reference>
<dbReference type="Proteomes" id="UP000245468">
    <property type="component" value="Chromosome"/>
</dbReference>
<sequence length="412" mass="46869">MSIKLSISLFFIFLLGSQISIAQNSDDLFSQARTAAFDHKQYTLAKQLAKAAILKSPDYLEIRIFLGRIYTWEKQADSARLEFDKIIKLNPQVEDVYIAYSNLEFWNNDTEKALTICNQGMSLFQNSVDLAILKAKFLNDLKKWSEADQVISEVLTKHPNQTEARALATRIRENSATNRIGVNYTFVSFDKQFADPWHLTSFDYSRQTSFGSIIGRINYANRFNGNGVQYEVDAYPRLSNTFMAYISGGYSPNLGVFPQTRAGFSLYANLPKSMEAEAGFRYLQFGDNTWIYTASLGKYVKSFWFNLRTYLTPSSGQVGQSFTLTTRYYVGGTDDFLSLGLSTGLSPDDQRNIVLINASSYKLQSNGLTLAYRRSINSFHIINLKASWTNQEYQRDTRGNSIELGVGYIRRF</sequence>
<name>A0A2S2DVK4_9BACT</name>
<dbReference type="InterPro" id="IPR019734">
    <property type="entry name" value="TPR_rpt"/>
</dbReference>
<feature type="chain" id="PRO_5015721454" description="YaiO beta-barrel domain-containing protein" evidence="2">
    <location>
        <begin position="23"/>
        <end position="412"/>
    </location>
</feature>
<dbReference type="AlphaFoldDB" id="A0A2S2DVK4"/>
<evidence type="ECO:0000259" key="3">
    <source>
        <dbReference type="Pfam" id="PF19413"/>
    </source>
</evidence>
<protein>
    <recommendedName>
        <fullName evidence="3">YaiO beta-barrel domain-containing protein</fullName>
    </recommendedName>
</protein>
<keyword evidence="2" id="KW-0732">Signal</keyword>
<evidence type="ECO:0000313" key="4">
    <source>
        <dbReference type="EMBL" id="AWL09431.1"/>
    </source>
</evidence>
<feature type="domain" description="YaiO beta-barrel" evidence="3">
    <location>
        <begin position="178"/>
        <end position="349"/>
    </location>
</feature>
<dbReference type="Pfam" id="PF19413">
    <property type="entry name" value="YaiO"/>
    <property type="match status" value="1"/>
</dbReference>
<evidence type="ECO:0000313" key="5">
    <source>
        <dbReference type="Proteomes" id="UP000245468"/>
    </source>
</evidence>
<dbReference type="Gene3D" id="1.25.40.10">
    <property type="entry name" value="Tetratricopeptide repeat domain"/>
    <property type="match status" value="1"/>
</dbReference>
<evidence type="ECO:0000256" key="2">
    <source>
        <dbReference type="SAM" id="SignalP"/>
    </source>
</evidence>
<keyword evidence="5" id="KW-1185">Reference proteome</keyword>